<evidence type="ECO:0000313" key="1">
    <source>
        <dbReference type="EMBL" id="MBW6399115.1"/>
    </source>
</evidence>
<accession>A0ABS7A9Z5</accession>
<dbReference type="Proteomes" id="UP001196565">
    <property type="component" value="Unassembled WGS sequence"/>
</dbReference>
<keyword evidence="2" id="KW-1185">Reference proteome</keyword>
<dbReference type="EMBL" id="JAHYBZ010000005">
    <property type="protein sequence ID" value="MBW6399115.1"/>
    <property type="molecule type" value="Genomic_DNA"/>
</dbReference>
<comment type="caution">
    <text evidence="1">The sequence shown here is derived from an EMBL/GenBank/DDBJ whole genome shotgun (WGS) entry which is preliminary data.</text>
</comment>
<organism evidence="1 2">
    <name type="scientific">Roseomonas alba</name>
    <dbReference type="NCBI Taxonomy" id="2846776"/>
    <lineage>
        <taxon>Bacteria</taxon>
        <taxon>Pseudomonadati</taxon>
        <taxon>Pseudomonadota</taxon>
        <taxon>Alphaproteobacteria</taxon>
        <taxon>Acetobacterales</taxon>
        <taxon>Roseomonadaceae</taxon>
        <taxon>Roseomonas</taxon>
    </lineage>
</organism>
<name>A0ABS7A9Z5_9PROT</name>
<reference evidence="1 2" key="1">
    <citation type="submission" date="2021-07" db="EMBL/GenBank/DDBJ databases">
        <authorList>
            <person name="So Y."/>
        </authorList>
    </citation>
    <scope>NUCLEOTIDE SEQUENCE [LARGE SCALE GENOMIC DNA]</scope>
    <source>
        <strain evidence="1 2">HJA6</strain>
    </source>
</reference>
<protein>
    <submittedName>
        <fullName evidence="1">Uncharacterized protein</fullName>
    </submittedName>
</protein>
<evidence type="ECO:0000313" key="2">
    <source>
        <dbReference type="Proteomes" id="UP001196565"/>
    </source>
</evidence>
<sequence>MADRMIRPLSAALVGLLLLLRPALAQNEPFRVVNGSAQPATALHVVRSGQADWGPNLLGRGPLPPGRAFSLRPPEAAGCHFDFRLVLQDGQEAVRRDADVCAERSISVAPPAGRD</sequence>
<gene>
    <name evidence="1" type="ORF">KPL78_14735</name>
</gene>
<proteinExistence type="predicted"/>